<proteinExistence type="predicted"/>
<evidence type="ECO:0000313" key="3">
    <source>
        <dbReference type="Proteomes" id="UP000515150"/>
    </source>
</evidence>
<feature type="compositionally biased region" description="Acidic residues" evidence="1">
    <location>
        <begin position="248"/>
        <end position="272"/>
    </location>
</feature>
<gene>
    <name evidence="4" type="primary">mgarpb</name>
</gene>
<dbReference type="PANTHER" id="PTHR22910">
    <property type="entry name" value="PROTEIN MGARP"/>
    <property type="match status" value="1"/>
</dbReference>
<dbReference type="GeneID" id="114862848"/>
<feature type="compositionally biased region" description="Low complexity" evidence="1">
    <location>
        <begin position="273"/>
        <end position="284"/>
    </location>
</feature>
<sequence>MFCRRAWQRVGPLAWRSLNLPCRSAPVRHMSSGVPGGSSNMTYFILCGGGLTAAVIYAYKSVNGDTGRYEDRLPDTDASAKTAAPATEATPAEEAAPAAEVISEPVFVPAEPVPVAAAELVLESAPKEAADVASEVQVLEAAAEEAAPPVEGALEVAAAEAAPVAMETPAEAHAAESTAPVVDLLTAVKVLSGSTVEIAAASVGEKSLVNAVQQIQEDREALNSSEEVVKPEILEAPAESFAETAAAVDEEEAESAEAAADDELSDDEEVVAEEAPAPAPAEEAFTASPQAVDEVVEEAVEDPVLNPDAPPKEAFFVIEASPEDASPAEQVTIAAEAPPADGASGAQSSEEALGEEAPEAASTQAHVTQLAAASTASEPHVLSAAEPESDAPGHRAEHCHSCHSAPSAEEAAPPTDAGQEPISEGGVDTTHEVKEVASPVTKKPTVSIWTVKSCSVM</sequence>
<dbReference type="InParanoid" id="A0A6P7NN10"/>
<dbReference type="GO" id="GO:1904115">
    <property type="term" value="C:axon cytoplasm"/>
    <property type="evidence" value="ECO:0007669"/>
    <property type="project" value="GOC"/>
</dbReference>
<feature type="region of interest" description="Disordered" evidence="1">
    <location>
        <begin position="70"/>
        <end position="98"/>
    </location>
</feature>
<protein>
    <submittedName>
        <fullName evidence="4">Fibrous sheath CABYR-binding protein isoform X1</fullName>
    </submittedName>
</protein>
<feature type="region of interest" description="Disordered" evidence="1">
    <location>
        <begin position="247"/>
        <end position="285"/>
    </location>
</feature>
<dbReference type="CTD" id="100002387"/>
<keyword evidence="3" id="KW-1185">Reference proteome</keyword>
<evidence type="ECO:0000256" key="2">
    <source>
        <dbReference type="SAM" id="Phobius"/>
    </source>
</evidence>
<feature type="compositionally biased region" description="Low complexity" evidence="1">
    <location>
        <begin position="404"/>
        <end position="414"/>
    </location>
</feature>
<evidence type="ECO:0000313" key="4">
    <source>
        <dbReference type="RefSeq" id="XP_029019413.1"/>
    </source>
</evidence>
<dbReference type="GO" id="GO:0005739">
    <property type="term" value="C:mitochondrion"/>
    <property type="evidence" value="ECO:0007669"/>
    <property type="project" value="InterPro"/>
</dbReference>
<dbReference type="RefSeq" id="XP_029019413.1">
    <property type="nucleotide sequence ID" value="XM_029163580.3"/>
</dbReference>
<keyword evidence="2" id="KW-0812">Transmembrane</keyword>
<name>A0A6P7NN10_BETSP</name>
<accession>A0A6P7NN10</accession>
<dbReference type="InterPro" id="IPR026093">
    <property type="entry name" value="MGARP"/>
</dbReference>
<feature type="compositionally biased region" description="Polar residues" evidence="1">
    <location>
        <begin position="363"/>
        <end position="377"/>
    </location>
</feature>
<reference evidence="4" key="1">
    <citation type="submission" date="2025-08" db="UniProtKB">
        <authorList>
            <consortium name="RefSeq"/>
        </authorList>
    </citation>
    <scope>IDENTIFICATION</scope>
</reference>
<organism evidence="3 4">
    <name type="scientific">Betta splendens</name>
    <name type="common">Siamese fighting fish</name>
    <dbReference type="NCBI Taxonomy" id="158456"/>
    <lineage>
        <taxon>Eukaryota</taxon>
        <taxon>Metazoa</taxon>
        <taxon>Chordata</taxon>
        <taxon>Craniata</taxon>
        <taxon>Vertebrata</taxon>
        <taxon>Euteleostomi</taxon>
        <taxon>Actinopterygii</taxon>
        <taxon>Neopterygii</taxon>
        <taxon>Teleostei</taxon>
        <taxon>Neoteleostei</taxon>
        <taxon>Acanthomorphata</taxon>
        <taxon>Anabantaria</taxon>
        <taxon>Anabantiformes</taxon>
        <taxon>Anabantoidei</taxon>
        <taxon>Osphronemidae</taxon>
        <taxon>Betta</taxon>
    </lineage>
</organism>
<feature type="region of interest" description="Disordered" evidence="1">
    <location>
        <begin position="338"/>
        <end position="430"/>
    </location>
</feature>
<dbReference type="OrthoDB" id="8961406at2759"/>
<dbReference type="KEGG" id="bspl:114862848"/>
<feature type="compositionally biased region" description="Low complexity" evidence="1">
    <location>
        <begin position="76"/>
        <end position="98"/>
    </location>
</feature>
<keyword evidence="2" id="KW-1133">Transmembrane helix</keyword>
<dbReference type="GO" id="GO:0008089">
    <property type="term" value="P:anterograde axonal transport"/>
    <property type="evidence" value="ECO:0007669"/>
    <property type="project" value="InterPro"/>
</dbReference>
<keyword evidence="2" id="KW-0472">Membrane</keyword>
<dbReference type="PANTHER" id="PTHR22910:SF6">
    <property type="entry name" value="PROTEIN MGARP"/>
    <property type="match status" value="1"/>
</dbReference>
<feature type="compositionally biased region" description="Basic and acidic residues" evidence="1">
    <location>
        <begin position="391"/>
        <end position="400"/>
    </location>
</feature>
<dbReference type="AlphaFoldDB" id="A0A6P7NN10"/>
<dbReference type="Proteomes" id="UP000515150">
    <property type="component" value="Chromosome 1"/>
</dbReference>
<evidence type="ECO:0000256" key="1">
    <source>
        <dbReference type="SAM" id="MobiDB-lite"/>
    </source>
</evidence>
<feature type="transmembrane region" description="Helical" evidence="2">
    <location>
        <begin position="41"/>
        <end position="59"/>
    </location>
</feature>